<dbReference type="PIRSF" id="PIRSF001007">
    <property type="entry name" value="RusA"/>
    <property type="match status" value="1"/>
</dbReference>
<name>U2Q6K5_LEPWF</name>
<dbReference type="PATRIC" id="fig|888055.3.peg.1018"/>
<comment type="caution">
    <text evidence="17">The sequence shown here is derived from an EMBL/GenBank/DDBJ whole genome shotgun (WGS) entry which is preliminary data.</text>
</comment>
<evidence type="ECO:0000256" key="12">
    <source>
        <dbReference type="ARBA" id="ARBA00023204"/>
    </source>
</evidence>
<dbReference type="SUPFAM" id="SSF103084">
    <property type="entry name" value="Holliday junction resolvase RusA"/>
    <property type="match status" value="1"/>
</dbReference>
<dbReference type="Proteomes" id="UP000016626">
    <property type="component" value="Unassembled WGS sequence"/>
</dbReference>
<accession>U2Q6K5</accession>
<keyword evidence="6" id="KW-0479">Metal-binding</keyword>
<dbReference type="eggNOG" id="COG4570">
    <property type="taxonomic scope" value="Bacteria"/>
</dbReference>
<evidence type="ECO:0000256" key="3">
    <source>
        <dbReference type="ARBA" id="ARBA00011738"/>
    </source>
</evidence>
<dbReference type="GO" id="GO:0006310">
    <property type="term" value="P:DNA recombination"/>
    <property type="evidence" value="ECO:0007669"/>
    <property type="project" value="UniProtKB-KW"/>
</dbReference>
<evidence type="ECO:0000256" key="7">
    <source>
        <dbReference type="ARBA" id="ARBA00022759"/>
    </source>
</evidence>
<dbReference type="Pfam" id="PF05866">
    <property type="entry name" value="RusA"/>
    <property type="match status" value="1"/>
</dbReference>
<evidence type="ECO:0000256" key="16">
    <source>
        <dbReference type="ARBA" id="ARBA00031953"/>
    </source>
</evidence>
<dbReference type="InterPro" id="IPR036614">
    <property type="entry name" value="RusA-like_sf"/>
</dbReference>
<keyword evidence="10" id="KW-0460">Magnesium</keyword>
<gene>
    <name evidence="17" type="ORF">HMPREF9015_01062</name>
</gene>
<evidence type="ECO:0000256" key="13">
    <source>
        <dbReference type="ARBA" id="ARBA00029354"/>
    </source>
</evidence>
<evidence type="ECO:0000256" key="1">
    <source>
        <dbReference type="ARBA" id="ARBA00001946"/>
    </source>
</evidence>
<comment type="cofactor">
    <cofactor evidence="1">
        <name>Mg(2+)</name>
        <dbReference type="ChEBI" id="CHEBI:18420"/>
    </cofactor>
</comment>
<dbReference type="GO" id="GO:0000287">
    <property type="term" value="F:magnesium ion binding"/>
    <property type="evidence" value="ECO:0007669"/>
    <property type="project" value="InterPro"/>
</dbReference>
<dbReference type="HOGENOM" id="CLU_139466_0_1_0"/>
<evidence type="ECO:0000256" key="14">
    <source>
        <dbReference type="ARBA" id="ARBA00029488"/>
    </source>
</evidence>
<evidence type="ECO:0000256" key="4">
    <source>
        <dbReference type="ARBA" id="ARBA00014885"/>
    </source>
</evidence>
<dbReference type="RefSeq" id="WP_021747295.1">
    <property type="nucleotide sequence ID" value="NZ_KI271430.1"/>
</dbReference>
<comment type="subunit">
    <text evidence="3">Homodimer.</text>
</comment>
<keyword evidence="5" id="KW-0540">Nuclease</keyword>
<comment type="similarity">
    <text evidence="2">Belongs to the RusA family.</text>
</comment>
<evidence type="ECO:0000256" key="11">
    <source>
        <dbReference type="ARBA" id="ARBA00023172"/>
    </source>
</evidence>
<evidence type="ECO:0000256" key="6">
    <source>
        <dbReference type="ARBA" id="ARBA00022723"/>
    </source>
</evidence>
<evidence type="ECO:0000256" key="2">
    <source>
        <dbReference type="ARBA" id="ARBA00008865"/>
    </source>
</evidence>
<evidence type="ECO:0000313" key="18">
    <source>
        <dbReference type="Proteomes" id="UP000016626"/>
    </source>
</evidence>
<evidence type="ECO:0000256" key="15">
    <source>
        <dbReference type="ARBA" id="ARBA00030920"/>
    </source>
</evidence>
<keyword evidence="12" id="KW-0234">DNA repair</keyword>
<protein>
    <recommendedName>
        <fullName evidence="4">Crossover junction endodeoxyribonuclease RusA</fullName>
        <ecNumber evidence="14">3.1.21.10</ecNumber>
    </recommendedName>
    <alternativeName>
        <fullName evidence="15">Holliday junction nuclease RusA</fullName>
    </alternativeName>
    <alternativeName>
        <fullName evidence="16">Holliday junction resolvase</fullName>
    </alternativeName>
</protein>
<evidence type="ECO:0000256" key="10">
    <source>
        <dbReference type="ARBA" id="ARBA00022842"/>
    </source>
</evidence>
<dbReference type="AlphaFoldDB" id="U2Q6K5"/>
<dbReference type="EC" id="3.1.21.10" evidence="14"/>
<organism evidence="17 18">
    <name type="scientific">Leptotrichia wadei (strain F0279)</name>
    <dbReference type="NCBI Taxonomy" id="888055"/>
    <lineage>
        <taxon>Bacteria</taxon>
        <taxon>Fusobacteriati</taxon>
        <taxon>Fusobacteriota</taxon>
        <taxon>Fusobacteriia</taxon>
        <taxon>Fusobacteriales</taxon>
        <taxon>Leptotrichiaceae</taxon>
        <taxon>Leptotrichia</taxon>
    </lineage>
</organism>
<sequence>MIKLELSVIPPSVNSLWINKPSGRYKSKRGKIFENLACGELKKQFRCKKPLANSLKVSMRLYFKDKRKRDIDNYNKAILDSMTKIIYEDDSQIEELNVKKRVGCGFDKVEIEVEELENE</sequence>
<keyword evidence="11" id="KW-0233">DNA recombination</keyword>
<dbReference type="InterPro" id="IPR008822">
    <property type="entry name" value="Endonuclease_RusA-like"/>
</dbReference>
<keyword evidence="8" id="KW-0227">DNA damage</keyword>
<keyword evidence="9" id="KW-0378">Hydrolase</keyword>
<evidence type="ECO:0000256" key="9">
    <source>
        <dbReference type="ARBA" id="ARBA00022801"/>
    </source>
</evidence>
<evidence type="ECO:0000256" key="8">
    <source>
        <dbReference type="ARBA" id="ARBA00022763"/>
    </source>
</evidence>
<comment type="catalytic activity">
    <reaction evidence="13">
        <text>Endonucleolytic cleavage at a junction such as a reciprocal single-stranded crossover between two homologous DNA duplexes (Holliday junction).</text>
        <dbReference type="EC" id="3.1.21.10"/>
    </reaction>
</comment>
<evidence type="ECO:0000256" key="5">
    <source>
        <dbReference type="ARBA" id="ARBA00022722"/>
    </source>
</evidence>
<dbReference type="Gene3D" id="3.30.1330.70">
    <property type="entry name" value="Holliday junction resolvase RusA"/>
    <property type="match status" value="1"/>
</dbReference>
<dbReference type="EMBL" id="AWVM01000056">
    <property type="protein sequence ID" value="ERK51679.1"/>
    <property type="molecule type" value="Genomic_DNA"/>
</dbReference>
<dbReference type="InterPro" id="IPR016281">
    <property type="entry name" value="Endonuclease_RusA"/>
</dbReference>
<keyword evidence="7" id="KW-0255">Endonuclease</keyword>
<dbReference type="GO" id="GO:0006281">
    <property type="term" value="P:DNA repair"/>
    <property type="evidence" value="ECO:0007669"/>
    <property type="project" value="UniProtKB-KW"/>
</dbReference>
<proteinExistence type="inferred from homology"/>
<dbReference type="GO" id="GO:0008821">
    <property type="term" value="F:crossover junction DNA endonuclease activity"/>
    <property type="evidence" value="ECO:0007669"/>
    <property type="project" value="UniProtKB-EC"/>
</dbReference>
<reference evidence="17 18" key="1">
    <citation type="submission" date="2013-06" db="EMBL/GenBank/DDBJ databases">
        <authorList>
            <person name="Weinstock G."/>
            <person name="Sodergren E."/>
            <person name="Lobos E.A."/>
            <person name="Fulton L."/>
            <person name="Fulton R."/>
            <person name="Courtney L."/>
            <person name="Fronick C."/>
            <person name="O'Laughlin M."/>
            <person name="Godfrey J."/>
            <person name="Wilson R.M."/>
            <person name="Miner T."/>
            <person name="Farmer C."/>
            <person name="Delehaunty K."/>
            <person name="Cordes M."/>
            <person name="Minx P."/>
            <person name="Tomlinson C."/>
            <person name="Chen J."/>
            <person name="Wollam A."/>
            <person name="Pepin K.H."/>
            <person name="Bhonagiri V."/>
            <person name="Zhang X."/>
            <person name="Warren W."/>
            <person name="Mitreva M."/>
            <person name="Mardis E.R."/>
            <person name="Wilson R.K."/>
        </authorList>
    </citation>
    <scope>NUCLEOTIDE SEQUENCE [LARGE SCALE GENOMIC DNA]</scope>
    <source>
        <strain evidence="17 18">F0279</strain>
    </source>
</reference>
<evidence type="ECO:0000313" key="17">
    <source>
        <dbReference type="EMBL" id="ERK51679.1"/>
    </source>
</evidence>